<reference evidence="2 3" key="2">
    <citation type="submission" date="2019-01" db="EMBL/GenBank/DDBJ databases">
        <title>A chromosome length genome reference of the Java medaka (oryzias javanicus).</title>
        <authorList>
            <person name="Herpin A."/>
            <person name="Takehana Y."/>
            <person name="Naruse K."/>
            <person name="Ansai S."/>
            <person name="Kawaguchi M."/>
        </authorList>
    </citation>
    <scope>NUCLEOTIDE SEQUENCE [LARGE SCALE GENOMIC DNA]</scope>
    <source>
        <strain evidence="2">RS831</strain>
        <tissue evidence="2">Whole body</tissue>
    </source>
</reference>
<evidence type="ECO:0000256" key="1">
    <source>
        <dbReference type="SAM" id="MobiDB-lite"/>
    </source>
</evidence>
<reference evidence="2 3" key="1">
    <citation type="submission" date="2018-11" db="EMBL/GenBank/DDBJ databases">
        <authorList>
            <person name="Lopez-Roques C."/>
            <person name="Donnadieu C."/>
            <person name="Bouchez O."/>
            <person name="Klopp C."/>
            <person name="Cabau C."/>
            <person name="Zahm M."/>
        </authorList>
    </citation>
    <scope>NUCLEOTIDE SEQUENCE [LARGE SCALE GENOMIC DNA]</scope>
    <source>
        <strain evidence="2">RS831</strain>
        <tissue evidence="2">Whole body</tissue>
    </source>
</reference>
<protein>
    <submittedName>
        <fullName evidence="2">Uncharacterized protein</fullName>
    </submittedName>
</protein>
<dbReference type="AlphaFoldDB" id="A0A3S2PWW7"/>
<dbReference type="Proteomes" id="UP000283210">
    <property type="component" value="Chromosome 16"/>
</dbReference>
<sequence length="125" mass="13928">MSRRRAGCSAPCDISVWQMSSSSSRMATFVSLATCHHCPVPPSRRGLVYRDSLSGLYRNLRTSPWTQNRPAVWLLPSRPPHRPTRARLPQSSAPSHPKRACGVKQLVLTHLRRLLTLSPAHQLAG</sequence>
<keyword evidence="3" id="KW-1185">Reference proteome</keyword>
<dbReference type="EMBL" id="CM012452">
    <property type="protein sequence ID" value="RVE63267.1"/>
    <property type="molecule type" value="Genomic_DNA"/>
</dbReference>
<gene>
    <name evidence="2" type="ORF">OJAV_G00164330</name>
</gene>
<name>A0A3S2PWW7_ORYJA</name>
<organism evidence="2 3">
    <name type="scientific">Oryzias javanicus</name>
    <name type="common">Javanese ricefish</name>
    <name type="synonym">Aplocheilus javanicus</name>
    <dbReference type="NCBI Taxonomy" id="123683"/>
    <lineage>
        <taxon>Eukaryota</taxon>
        <taxon>Metazoa</taxon>
        <taxon>Chordata</taxon>
        <taxon>Craniata</taxon>
        <taxon>Vertebrata</taxon>
        <taxon>Euteleostomi</taxon>
        <taxon>Actinopterygii</taxon>
        <taxon>Neopterygii</taxon>
        <taxon>Teleostei</taxon>
        <taxon>Neoteleostei</taxon>
        <taxon>Acanthomorphata</taxon>
        <taxon>Ovalentaria</taxon>
        <taxon>Atherinomorphae</taxon>
        <taxon>Beloniformes</taxon>
        <taxon>Adrianichthyidae</taxon>
        <taxon>Oryziinae</taxon>
        <taxon>Oryzias</taxon>
    </lineage>
</organism>
<evidence type="ECO:0000313" key="3">
    <source>
        <dbReference type="Proteomes" id="UP000283210"/>
    </source>
</evidence>
<feature type="region of interest" description="Disordered" evidence="1">
    <location>
        <begin position="76"/>
        <end position="99"/>
    </location>
</feature>
<evidence type="ECO:0000313" key="2">
    <source>
        <dbReference type="EMBL" id="RVE63267.1"/>
    </source>
</evidence>
<accession>A0A3S2PWW7</accession>
<dbReference type="OrthoDB" id="8937723at2759"/>
<proteinExistence type="predicted"/>